<protein>
    <submittedName>
        <fullName evidence="4">NmrA family protein</fullName>
    </submittedName>
</protein>
<name>A0A0R2B5W9_SECCO</name>
<reference evidence="4 5" key="1">
    <citation type="journal article" date="2015" name="Genome Announc.">
        <title>Expanding the biotechnology potential of lactobacilli through comparative genomics of 213 strains and associated genera.</title>
        <authorList>
            <person name="Sun Z."/>
            <person name="Harris H.M."/>
            <person name="McCann A."/>
            <person name="Guo C."/>
            <person name="Argimon S."/>
            <person name="Zhang W."/>
            <person name="Yang X."/>
            <person name="Jeffery I.B."/>
            <person name="Cooney J.C."/>
            <person name="Kagawa T.F."/>
            <person name="Liu W."/>
            <person name="Song Y."/>
            <person name="Salvetti E."/>
            <person name="Wrobel A."/>
            <person name="Rasinkangas P."/>
            <person name="Parkhill J."/>
            <person name="Rea M.C."/>
            <person name="O'Sullivan O."/>
            <person name="Ritari J."/>
            <person name="Douillard F.P."/>
            <person name="Paul Ross R."/>
            <person name="Yang R."/>
            <person name="Briner A.E."/>
            <person name="Felis G.E."/>
            <person name="de Vos W.M."/>
            <person name="Barrangou R."/>
            <person name="Klaenhammer T.R."/>
            <person name="Caufield P.W."/>
            <person name="Cui Y."/>
            <person name="Zhang H."/>
            <person name="O'Toole P.W."/>
        </authorList>
    </citation>
    <scope>NUCLEOTIDE SEQUENCE [LARGE SCALE GENOMIC DNA]</scope>
    <source>
        <strain evidence="4 5">DSM 20515</strain>
    </source>
</reference>
<gene>
    <name evidence="4" type="ORF">FC82_GL003235</name>
</gene>
<dbReference type="PATRIC" id="fig|1423733.4.peg.3360"/>
<dbReference type="InterPro" id="IPR008030">
    <property type="entry name" value="NmrA-like"/>
</dbReference>
<comment type="similarity">
    <text evidence="1">Belongs to the NmrA-type oxidoreductase family.</text>
</comment>
<dbReference type="Gene3D" id="3.40.50.720">
    <property type="entry name" value="NAD(P)-binding Rossmann-like Domain"/>
    <property type="match status" value="1"/>
</dbReference>
<dbReference type="Proteomes" id="UP000051845">
    <property type="component" value="Unassembled WGS sequence"/>
</dbReference>
<organism evidence="4 5">
    <name type="scientific">Secundilactobacillus collinoides DSM 20515 = JCM 1123</name>
    <dbReference type="NCBI Taxonomy" id="1423733"/>
    <lineage>
        <taxon>Bacteria</taxon>
        <taxon>Bacillati</taxon>
        <taxon>Bacillota</taxon>
        <taxon>Bacilli</taxon>
        <taxon>Lactobacillales</taxon>
        <taxon>Lactobacillaceae</taxon>
        <taxon>Secundilactobacillus</taxon>
    </lineage>
</organism>
<keyword evidence="2" id="KW-0521">NADP</keyword>
<evidence type="ECO:0000313" key="4">
    <source>
        <dbReference type="EMBL" id="KRM74576.1"/>
    </source>
</evidence>
<dbReference type="RefSeq" id="WP_054759984.1">
    <property type="nucleotide sequence ID" value="NZ_AYYR01000074.1"/>
</dbReference>
<feature type="domain" description="NmrA-like" evidence="3">
    <location>
        <begin position="2"/>
        <end position="276"/>
    </location>
</feature>
<dbReference type="AlphaFoldDB" id="A0A0R2B5W9"/>
<evidence type="ECO:0000256" key="1">
    <source>
        <dbReference type="ARBA" id="ARBA00006328"/>
    </source>
</evidence>
<dbReference type="STRING" id="33960.TY91_06555"/>
<dbReference type="EMBL" id="AYYR01000074">
    <property type="protein sequence ID" value="KRM74576.1"/>
    <property type="molecule type" value="Genomic_DNA"/>
</dbReference>
<proteinExistence type="inferred from homology"/>
<dbReference type="InterPro" id="IPR036291">
    <property type="entry name" value="NAD(P)-bd_dom_sf"/>
</dbReference>
<evidence type="ECO:0000313" key="5">
    <source>
        <dbReference type="Proteomes" id="UP000051845"/>
    </source>
</evidence>
<dbReference type="Pfam" id="PF05368">
    <property type="entry name" value="NmrA"/>
    <property type="match status" value="1"/>
</dbReference>
<evidence type="ECO:0000259" key="3">
    <source>
        <dbReference type="Pfam" id="PF05368"/>
    </source>
</evidence>
<dbReference type="InterPro" id="IPR051164">
    <property type="entry name" value="NmrA-like_oxidored"/>
</dbReference>
<accession>A0A0R2B5W9</accession>
<comment type="caution">
    <text evidence="4">The sequence shown here is derived from an EMBL/GenBank/DDBJ whole genome shotgun (WGS) entry which is preliminary data.</text>
</comment>
<sequence>MILVTSAAGHTGAIMVNALVKAGYDVVATDINPAVANLPGIKQALVGDLTQLDFQRQLVASADQIVYIPPLFSAEEALIGESLVDLSVAAHLKQFIFISVTHPILTTLLQHTAKRDVEEHLIYQGMTSQLPYTILQPMHYMHNFDPQLVHNTGKYQIFYNVDSKVAYVDPDDVAEVVVKVAGNIGQHDKATYELVGTKAYSPNELVTQYNALTGEHAVTQYVDVETFLASIHAQDLFFRTGFKHLADTYSQWGLDGNANVLHMLLGRQPTTFEDYLKNRLKK</sequence>
<evidence type="ECO:0000256" key="2">
    <source>
        <dbReference type="ARBA" id="ARBA00022857"/>
    </source>
</evidence>
<dbReference type="PANTHER" id="PTHR42748:SF7">
    <property type="entry name" value="NMRA LIKE REDOX SENSOR 1-RELATED"/>
    <property type="match status" value="1"/>
</dbReference>
<dbReference type="SUPFAM" id="SSF51735">
    <property type="entry name" value="NAD(P)-binding Rossmann-fold domains"/>
    <property type="match status" value="1"/>
</dbReference>
<dbReference type="PANTHER" id="PTHR42748">
    <property type="entry name" value="NITROGEN METABOLITE REPRESSION PROTEIN NMRA FAMILY MEMBER"/>
    <property type="match status" value="1"/>
</dbReference>